<accession>A0A238LL05</accession>
<dbReference type="Pfam" id="PF02620">
    <property type="entry name" value="YceD"/>
    <property type="match status" value="1"/>
</dbReference>
<keyword evidence="2" id="KW-1185">Reference proteome</keyword>
<evidence type="ECO:0000313" key="1">
    <source>
        <dbReference type="EMBL" id="SMY09636.1"/>
    </source>
</evidence>
<evidence type="ECO:0000313" key="2">
    <source>
        <dbReference type="Proteomes" id="UP000201613"/>
    </source>
</evidence>
<dbReference type="AlphaFoldDB" id="A0A238LL05"/>
<proteinExistence type="predicted"/>
<evidence type="ECO:0008006" key="3">
    <source>
        <dbReference type="Google" id="ProtNLM"/>
    </source>
</evidence>
<dbReference type="InterPro" id="IPR003772">
    <property type="entry name" value="YceD"/>
</dbReference>
<name>A0A238LL05_9RHOB</name>
<dbReference type="Proteomes" id="UP000201613">
    <property type="component" value="Unassembled WGS sequence"/>
</dbReference>
<organism evidence="1 2">
    <name type="scientific">Flavimaricola marinus</name>
    <dbReference type="NCBI Taxonomy" id="1819565"/>
    <lineage>
        <taxon>Bacteria</taxon>
        <taxon>Pseudomonadati</taxon>
        <taxon>Pseudomonadota</taxon>
        <taxon>Alphaproteobacteria</taxon>
        <taxon>Rhodobacterales</taxon>
        <taxon>Paracoccaceae</taxon>
        <taxon>Flavimaricola</taxon>
    </lineage>
</organism>
<sequence length="193" mass="20833">MSADPSTQPNAALPQHIVRMSDLPHSRDYTFELTTTESQRQAVADVLGIVGVRKLTMKGTLIPLDRSDWRLEATLGATAVQECVVTLDPVTTRIDEKVLRVYRADLPPPEAGEIEMPEDDTEEGLPATLDLAAVMIEAVALALPAYPRKSDAEIGELVVTEPGKTPLTQSEMKPFAGLAALRAKMSDEGDGPE</sequence>
<protein>
    <recommendedName>
        <fullName evidence="3">DUF177 domain-containing protein</fullName>
    </recommendedName>
</protein>
<dbReference type="EMBL" id="FXZK01000011">
    <property type="protein sequence ID" value="SMY09636.1"/>
    <property type="molecule type" value="Genomic_DNA"/>
</dbReference>
<gene>
    <name evidence="1" type="ORF">LOM8899_03807</name>
</gene>
<reference evidence="1 2" key="1">
    <citation type="submission" date="2017-05" db="EMBL/GenBank/DDBJ databases">
        <authorList>
            <person name="Song R."/>
            <person name="Chenine A.L."/>
            <person name="Ruprecht R.M."/>
        </authorList>
    </citation>
    <scope>NUCLEOTIDE SEQUENCE [LARGE SCALE GENOMIC DNA]</scope>
    <source>
        <strain evidence="1 2">CECT 8899</strain>
    </source>
</reference>
<dbReference type="RefSeq" id="WP_245820610.1">
    <property type="nucleotide sequence ID" value="NZ_FXZK01000011.1"/>
</dbReference>